<organism evidence="2 3">
    <name type="scientific">Heterotrigona itama</name>
    <dbReference type="NCBI Taxonomy" id="395501"/>
    <lineage>
        <taxon>Eukaryota</taxon>
        <taxon>Metazoa</taxon>
        <taxon>Ecdysozoa</taxon>
        <taxon>Arthropoda</taxon>
        <taxon>Hexapoda</taxon>
        <taxon>Insecta</taxon>
        <taxon>Pterygota</taxon>
        <taxon>Neoptera</taxon>
        <taxon>Endopterygota</taxon>
        <taxon>Hymenoptera</taxon>
        <taxon>Apocrita</taxon>
        <taxon>Aculeata</taxon>
        <taxon>Apoidea</taxon>
        <taxon>Anthophila</taxon>
        <taxon>Apidae</taxon>
        <taxon>Heterotrigona</taxon>
    </lineage>
</organism>
<name>A0A6V7HLA6_9HYME</name>
<dbReference type="Proteomes" id="UP000752696">
    <property type="component" value="Unassembled WGS sequence"/>
</dbReference>
<sequence length="104" mass="11221">AILTKKSICESGSARQSSQGKRESRDGNAKSIACPRHTTLIIAVKSVEASRKSGIAVFSSLGAFHVILISQHSYARPAYRQVPQVFPTNVEPNSNDCQASFTND</sequence>
<feature type="non-terminal residue" evidence="2">
    <location>
        <position position="1"/>
    </location>
</feature>
<protein>
    <submittedName>
        <fullName evidence="2">Uncharacterized protein</fullName>
    </submittedName>
</protein>
<reference evidence="2" key="1">
    <citation type="submission" date="2020-07" db="EMBL/GenBank/DDBJ databases">
        <authorList>
            <person name="Nazaruddin N."/>
        </authorList>
    </citation>
    <scope>NUCLEOTIDE SEQUENCE</scope>
</reference>
<accession>A0A6V7HLA6</accession>
<keyword evidence="3" id="KW-1185">Reference proteome</keyword>
<gene>
    <name evidence="2" type="ORF">MHI_LOCUS887928</name>
</gene>
<evidence type="ECO:0000313" key="3">
    <source>
        <dbReference type="Proteomes" id="UP000752696"/>
    </source>
</evidence>
<comment type="caution">
    <text evidence="2">The sequence shown here is derived from an EMBL/GenBank/DDBJ whole genome shotgun (WGS) entry which is preliminary data.</text>
</comment>
<proteinExistence type="predicted"/>
<dbReference type="EMBL" id="CAJDYZ010011719">
    <property type="protein sequence ID" value="CAD1479893.1"/>
    <property type="molecule type" value="Genomic_DNA"/>
</dbReference>
<evidence type="ECO:0000256" key="1">
    <source>
        <dbReference type="SAM" id="MobiDB-lite"/>
    </source>
</evidence>
<feature type="region of interest" description="Disordered" evidence="1">
    <location>
        <begin position="1"/>
        <end position="32"/>
    </location>
</feature>
<dbReference type="OrthoDB" id="10418997at2759"/>
<dbReference type="AlphaFoldDB" id="A0A6V7HLA6"/>
<evidence type="ECO:0000313" key="2">
    <source>
        <dbReference type="EMBL" id="CAD1479893.1"/>
    </source>
</evidence>